<sequence length="80" mass="8781">MGNFITGRLPSRAVLDEFRPCLADVDRGTTPAARAFVVLDAAVTAHVQALDYLVHDVGGESNCPRFFDRSRCLKSRLFLG</sequence>
<proteinExistence type="predicted"/>
<dbReference type="AlphaFoldDB" id="A0A4Q2U3P6"/>
<comment type="caution">
    <text evidence="1">The sequence shown here is derived from an EMBL/GenBank/DDBJ whole genome shotgun (WGS) entry which is preliminary data.</text>
</comment>
<name>A0A4Q2U3P6_9HYPH</name>
<protein>
    <submittedName>
        <fullName evidence="1">Uncharacterized protein</fullName>
    </submittedName>
</protein>
<reference evidence="1 2" key="2">
    <citation type="submission" date="2019-02" db="EMBL/GenBank/DDBJ databases">
        <title>'Lichenibacterium ramalinii' gen. nov. sp. nov., 'Lichenibacterium minor' gen. nov. sp. nov.</title>
        <authorList>
            <person name="Pankratov T."/>
        </authorList>
    </citation>
    <scope>NUCLEOTIDE SEQUENCE [LARGE SCALE GENOMIC DNA]</scope>
    <source>
        <strain evidence="1 2">RmlP026</strain>
    </source>
</reference>
<organism evidence="1 2">
    <name type="scientific">Lichenibacterium minor</name>
    <dbReference type="NCBI Taxonomy" id="2316528"/>
    <lineage>
        <taxon>Bacteria</taxon>
        <taxon>Pseudomonadati</taxon>
        <taxon>Pseudomonadota</taxon>
        <taxon>Alphaproteobacteria</taxon>
        <taxon>Hyphomicrobiales</taxon>
        <taxon>Lichenihabitantaceae</taxon>
        <taxon>Lichenibacterium</taxon>
    </lineage>
</organism>
<reference evidence="1 2" key="1">
    <citation type="submission" date="2018-12" db="EMBL/GenBank/DDBJ databases">
        <authorList>
            <person name="Grouzdev D.S."/>
            <person name="Krutkina M.S."/>
        </authorList>
    </citation>
    <scope>NUCLEOTIDE SEQUENCE [LARGE SCALE GENOMIC DNA]</scope>
    <source>
        <strain evidence="1 2">RmlP026</strain>
    </source>
</reference>
<dbReference type="EMBL" id="QYBB01000017">
    <property type="protein sequence ID" value="RYC31133.1"/>
    <property type="molecule type" value="Genomic_DNA"/>
</dbReference>
<accession>A0A4Q2U3P6</accession>
<dbReference type="RefSeq" id="WP_129227812.1">
    <property type="nucleotide sequence ID" value="NZ_QYBB01000017.1"/>
</dbReference>
<keyword evidence="2" id="KW-1185">Reference proteome</keyword>
<evidence type="ECO:0000313" key="2">
    <source>
        <dbReference type="Proteomes" id="UP000290759"/>
    </source>
</evidence>
<gene>
    <name evidence="1" type="ORF">D3273_15615</name>
</gene>
<dbReference type="Proteomes" id="UP000290759">
    <property type="component" value="Unassembled WGS sequence"/>
</dbReference>
<evidence type="ECO:0000313" key="1">
    <source>
        <dbReference type="EMBL" id="RYC31133.1"/>
    </source>
</evidence>